<proteinExistence type="predicted"/>
<keyword evidence="2" id="KW-1185">Reference proteome</keyword>
<organism evidence="1 2">
    <name type="scientific">Muribaculum gordoncarteri</name>
    <dbReference type="NCBI Taxonomy" id="2530390"/>
    <lineage>
        <taxon>Bacteria</taxon>
        <taxon>Pseudomonadati</taxon>
        <taxon>Bacteroidota</taxon>
        <taxon>Bacteroidia</taxon>
        <taxon>Bacteroidales</taxon>
        <taxon>Muribaculaceae</taxon>
        <taxon>Muribaculum</taxon>
    </lineage>
</organism>
<evidence type="ECO:0000313" key="1">
    <source>
        <dbReference type="EMBL" id="QCD35665.1"/>
    </source>
</evidence>
<dbReference type="EMBL" id="CP039393">
    <property type="protein sequence ID" value="QCD35665.1"/>
    <property type="molecule type" value="Genomic_DNA"/>
</dbReference>
<gene>
    <name evidence="1" type="ORF">E7746_07065</name>
</gene>
<accession>A0A4P7VNT4</accession>
<dbReference type="OrthoDB" id="1090768at2"/>
<sequence>MKHLFSIILAIAVVFSGNSQKREYYDPLSWGDNRPEFDVDTSGVFIAVEARGELIGVKERRGSAKEWWGIAWNYVDDANCCMARIGVRNTDFGDLTDSRVLDLTVVERRNGEEAVKHVTTLERGVSLQKGANSLAVEWDRGRMKLFVGAKEPELVMDVEYPKPVQPQCAILYSGRFKLLSLITESEENKPRLLATSYSKAMLDDRFAASVDPIEGYWSYLDRETDDARARLGGRYDLAIVREGDEYLLLYVGGADVNSSNWKPMMVKGRMTPTPFKSHYDLTWYDSMMVPMDDDTFSMVDDEMILTLKFPVYRSQLRFYKR</sequence>
<dbReference type="KEGG" id="mgod:E7746_07065"/>
<dbReference type="RefSeq" id="WP_136410315.1">
    <property type="nucleotide sequence ID" value="NZ_CP039393.1"/>
</dbReference>
<dbReference type="AlphaFoldDB" id="A0A4P7VNT4"/>
<name>A0A4P7VNT4_9BACT</name>
<reference evidence="1 2" key="1">
    <citation type="submission" date="2019-02" db="EMBL/GenBank/DDBJ databases">
        <title>Isolation and identification of novel species under the genus Muribaculum.</title>
        <authorList>
            <person name="Miyake S."/>
            <person name="Ding Y."/>
            <person name="Low A."/>
            <person name="Soh M."/>
            <person name="Seedorf H."/>
        </authorList>
    </citation>
    <scope>NUCLEOTIDE SEQUENCE [LARGE SCALE GENOMIC DNA]</scope>
    <source>
        <strain evidence="1 2">TLL-A4</strain>
    </source>
</reference>
<protein>
    <submittedName>
        <fullName evidence="1">Uncharacterized protein</fullName>
    </submittedName>
</protein>
<evidence type="ECO:0000313" key="2">
    <source>
        <dbReference type="Proteomes" id="UP000297031"/>
    </source>
</evidence>
<dbReference type="Proteomes" id="UP000297031">
    <property type="component" value="Chromosome"/>
</dbReference>